<dbReference type="RefSeq" id="WP_101356452.1">
    <property type="nucleotide sequence ID" value="NZ_PIQO01000028.1"/>
</dbReference>
<organism evidence="1 2">
    <name type="scientific">Heyndrickxia camelliae</name>
    <dbReference type="NCBI Taxonomy" id="1707093"/>
    <lineage>
        <taxon>Bacteria</taxon>
        <taxon>Bacillati</taxon>
        <taxon>Bacillota</taxon>
        <taxon>Bacilli</taxon>
        <taxon>Bacillales</taxon>
        <taxon>Bacillaceae</taxon>
        <taxon>Heyndrickxia</taxon>
    </lineage>
</organism>
<evidence type="ECO:0008006" key="3">
    <source>
        <dbReference type="Google" id="ProtNLM"/>
    </source>
</evidence>
<keyword evidence="2" id="KW-1185">Reference proteome</keyword>
<sequence>MTIASDVKNCIASLSGAKNNFSRLALLSRDDEAKRVFHDCMMETEEIIQDLQSRVYALEREEPQYKG</sequence>
<reference evidence="1 2" key="1">
    <citation type="submission" date="2017-11" db="EMBL/GenBank/DDBJ databases">
        <title>Bacillus camelliae sp. nov., isolated from pu'er tea.</title>
        <authorList>
            <person name="Niu L."/>
        </authorList>
    </citation>
    <scope>NUCLEOTIDE SEQUENCE [LARGE SCALE GENOMIC DNA]</scope>
    <source>
        <strain evidence="1 2">7578-1</strain>
    </source>
</reference>
<comment type="caution">
    <text evidence="1">The sequence shown here is derived from an EMBL/GenBank/DDBJ whole genome shotgun (WGS) entry which is preliminary data.</text>
</comment>
<evidence type="ECO:0000313" key="2">
    <source>
        <dbReference type="Proteomes" id="UP000233440"/>
    </source>
</evidence>
<dbReference type="OrthoDB" id="1684731at2"/>
<evidence type="ECO:0000313" key="1">
    <source>
        <dbReference type="EMBL" id="PKR82762.1"/>
    </source>
</evidence>
<proteinExistence type="predicted"/>
<dbReference type="InterPro" id="IPR012452">
    <property type="entry name" value="DUF1657"/>
</dbReference>
<dbReference type="AlphaFoldDB" id="A0A2N3LDP1"/>
<name>A0A2N3LDP1_9BACI</name>
<dbReference type="Pfam" id="PF07870">
    <property type="entry name" value="DUF1657"/>
    <property type="match status" value="1"/>
</dbReference>
<accession>A0A2N3LDP1</accession>
<gene>
    <name evidence="1" type="ORF">CWO92_22505</name>
</gene>
<protein>
    <recommendedName>
        <fullName evidence="3">DUF1657 domain-containing protein</fullName>
    </recommendedName>
</protein>
<dbReference type="EMBL" id="PIQO01000028">
    <property type="protein sequence ID" value="PKR82762.1"/>
    <property type="molecule type" value="Genomic_DNA"/>
</dbReference>
<dbReference type="Proteomes" id="UP000233440">
    <property type="component" value="Unassembled WGS sequence"/>
</dbReference>